<gene>
    <name evidence="1" type="ORF">DILT_LOCUS16033</name>
</gene>
<reference evidence="1 2" key="1">
    <citation type="submission" date="2018-11" db="EMBL/GenBank/DDBJ databases">
        <authorList>
            <consortium name="Pathogen Informatics"/>
        </authorList>
    </citation>
    <scope>NUCLEOTIDE SEQUENCE [LARGE SCALE GENOMIC DNA]</scope>
</reference>
<dbReference type="EMBL" id="UYRU01082542">
    <property type="protein sequence ID" value="VDN32689.1"/>
    <property type="molecule type" value="Genomic_DNA"/>
</dbReference>
<accession>A0A3P7QSX5</accession>
<dbReference type="AlphaFoldDB" id="A0A3P7QSX5"/>
<keyword evidence="2" id="KW-1185">Reference proteome</keyword>
<proteinExistence type="predicted"/>
<protein>
    <submittedName>
        <fullName evidence="1">Uncharacterized protein</fullName>
    </submittedName>
</protein>
<evidence type="ECO:0000313" key="1">
    <source>
        <dbReference type="EMBL" id="VDN32689.1"/>
    </source>
</evidence>
<dbReference type="Proteomes" id="UP000281553">
    <property type="component" value="Unassembled WGS sequence"/>
</dbReference>
<organism evidence="1 2">
    <name type="scientific">Dibothriocephalus latus</name>
    <name type="common">Fish tapeworm</name>
    <name type="synonym">Diphyllobothrium latum</name>
    <dbReference type="NCBI Taxonomy" id="60516"/>
    <lineage>
        <taxon>Eukaryota</taxon>
        <taxon>Metazoa</taxon>
        <taxon>Spiralia</taxon>
        <taxon>Lophotrochozoa</taxon>
        <taxon>Platyhelminthes</taxon>
        <taxon>Cestoda</taxon>
        <taxon>Eucestoda</taxon>
        <taxon>Diphyllobothriidea</taxon>
        <taxon>Diphyllobothriidae</taxon>
        <taxon>Dibothriocephalus</taxon>
    </lineage>
</organism>
<sequence>MPFSPPNKAYGLVWDANSRRGVAEGEDLDSEHYNTSLSAFILLVENDRSLLDRLKLSSNSHEARFACIAICKGATNDLLSEGNIIAPYSQPFNDLVHRLRVQSKQTLDSFVQQLSPTAGGNLVPPDATVHELASNVS</sequence>
<name>A0A3P7QSX5_DIBLA</name>
<evidence type="ECO:0000313" key="2">
    <source>
        <dbReference type="Proteomes" id="UP000281553"/>
    </source>
</evidence>
<dbReference type="OrthoDB" id="1922221at2759"/>